<dbReference type="EMBL" id="FMAQ01000002">
    <property type="protein sequence ID" value="SCB91841.1"/>
    <property type="molecule type" value="Genomic_DNA"/>
</dbReference>
<dbReference type="RefSeq" id="WP_091347153.1">
    <property type="nucleotide sequence ID" value="NZ_FMAQ01000002.1"/>
</dbReference>
<dbReference type="InterPro" id="IPR016152">
    <property type="entry name" value="PTrfase/Anion_transptr"/>
</dbReference>
<keyword evidence="3" id="KW-1185">Reference proteome</keyword>
<dbReference type="PANTHER" id="PTHR47738">
    <property type="entry name" value="PTS SYSTEM FRUCTOSE-LIKE EIIA COMPONENT-RELATED"/>
    <property type="match status" value="1"/>
</dbReference>
<proteinExistence type="predicted"/>
<protein>
    <submittedName>
        <fullName evidence="2">PTS system, fructose-specific IIA component</fullName>
    </submittedName>
</protein>
<dbReference type="SUPFAM" id="SSF55804">
    <property type="entry name" value="Phoshotransferase/anion transport protein"/>
    <property type="match status" value="1"/>
</dbReference>
<dbReference type="InterPro" id="IPR002178">
    <property type="entry name" value="PTS_EIIA_type-2_dom"/>
</dbReference>
<dbReference type="Pfam" id="PF00359">
    <property type="entry name" value="PTS_EIIA_2"/>
    <property type="match status" value="1"/>
</dbReference>
<evidence type="ECO:0000313" key="2">
    <source>
        <dbReference type="EMBL" id="SCB91841.1"/>
    </source>
</evidence>
<feature type="domain" description="PTS EIIA type-2" evidence="1">
    <location>
        <begin position="2"/>
        <end position="144"/>
    </location>
</feature>
<gene>
    <name evidence="2" type="ORF">GA0061081_102328</name>
</gene>
<dbReference type="AlphaFoldDB" id="A0A1C4ABJ4"/>
<dbReference type="STRING" id="1798182.GA0061081_102328"/>
<evidence type="ECO:0000259" key="1">
    <source>
        <dbReference type="PROSITE" id="PS51094"/>
    </source>
</evidence>
<dbReference type="OrthoDB" id="7062565at2"/>
<accession>A0A1C4ABJ4</accession>
<reference evidence="3" key="1">
    <citation type="submission" date="2016-08" db="EMBL/GenBank/DDBJ databases">
        <authorList>
            <person name="Varghese N."/>
            <person name="Submissions Spin"/>
        </authorList>
    </citation>
    <scope>NUCLEOTIDE SEQUENCE [LARGE SCALE GENOMIC DNA]</scope>
    <source>
        <strain evidence="3">R-53248</strain>
    </source>
</reference>
<dbReference type="PANTHER" id="PTHR47738:SF2">
    <property type="entry name" value="PTS SYSTEM FRUCTOSE-LIKE EIIA COMPONENT"/>
    <property type="match status" value="1"/>
</dbReference>
<dbReference type="Gene3D" id="3.40.930.10">
    <property type="entry name" value="Mannitol-specific EII, Chain A"/>
    <property type="match status" value="1"/>
</dbReference>
<dbReference type="InterPro" id="IPR051541">
    <property type="entry name" value="PTS_SugarTrans_NitroReg"/>
</dbReference>
<sequence length="144" mass="15902">MQSIPVLPVDLTGDVVTQKSSVIHLMVETSQAYLTNIKTFFDDVMAHEQEMETDVLPDIALPHAKSSAVKTPFIVVGKYSDGIIWNNDNKVKLIVMIGAPEHANKEHLSIIAKLASNLANDDFVEDLLKSDIQSVANKIRGLYE</sequence>
<name>A0A1C4ABJ4_9GAMM</name>
<organism evidence="2 3">
    <name type="scientific">Gilliamella bombicola</name>
    <dbReference type="NCBI Taxonomy" id="1798182"/>
    <lineage>
        <taxon>Bacteria</taxon>
        <taxon>Pseudomonadati</taxon>
        <taxon>Pseudomonadota</taxon>
        <taxon>Gammaproteobacteria</taxon>
        <taxon>Orbales</taxon>
        <taxon>Orbaceae</taxon>
        <taxon>Gilliamella</taxon>
    </lineage>
</organism>
<dbReference type="PROSITE" id="PS51094">
    <property type="entry name" value="PTS_EIIA_TYPE_2"/>
    <property type="match status" value="1"/>
</dbReference>
<evidence type="ECO:0000313" key="3">
    <source>
        <dbReference type="Proteomes" id="UP000199670"/>
    </source>
</evidence>
<dbReference type="Proteomes" id="UP000199670">
    <property type="component" value="Unassembled WGS sequence"/>
</dbReference>